<dbReference type="RefSeq" id="WP_415866384.1">
    <property type="nucleotide sequence ID" value="NZ_CP134537.1"/>
</dbReference>
<gene>
    <name evidence="1" type="ORF">RHP51_04880</name>
</gene>
<protein>
    <submittedName>
        <fullName evidence="1">Uncharacterized protein</fullName>
    </submittedName>
</protein>
<evidence type="ECO:0000313" key="2">
    <source>
        <dbReference type="Proteomes" id="UP001302806"/>
    </source>
</evidence>
<organism evidence="1 2">
    <name type="scientific">Thalassobellus suaedae</name>
    <dbReference type="NCBI Taxonomy" id="3074124"/>
    <lineage>
        <taxon>Bacteria</taxon>
        <taxon>Pseudomonadati</taxon>
        <taxon>Bacteroidota</taxon>
        <taxon>Flavobacteriia</taxon>
        <taxon>Flavobacteriales</taxon>
        <taxon>Flavobacteriaceae</taxon>
        <taxon>Thalassobellus</taxon>
    </lineage>
</organism>
<dbReference type="EMBL" id="CP134537">
    <property type="protein sequence ID" value="WNH10035.1"/>
    <property type="molecule type" value="Genomic_DNA"/>
</dbReference>
<dbReference type="Proteomes" id="UP001302806">
    <property type="component" value="Chromosome"/>
</dbReference>
<reference evidence="1 2" key="1">
    <citation type="submission" date="2023-09" db="EMBL/GenBank/DDBJ databases">
        <title>Thalassobella suaedae gen. nov., sp. nov., a marine bacterium of the family Flavobacteriaceae isolated from a halophyte Suaeda japonica.</title>
        <authorList>
            <person name="Lee S.Y."/>
            <person name="Hwang C.Y."/>
        </authorList>
    </citation>
    <scope>NUCLEOTIDE SEQUENCE [LARGE SCALE GENOMIC DNA]</scope>
    <source>
        <strain evidence="1 2">HL-DH14</strain>
    </source>
</reference>
<name>A0ABY9XVY8_9FLAO</name>
<sequence length="79" mass="9697">MKKLNKQAKRLKLAVKRFLHIHIVRQRFDYPQGCLTDKEWQELVALEYVLTWRYSDDEEKDDKRYRELSEKKWASLNVA</sequence>
<evidence type="ECO:0000313" key="1">
    <source>
        <dbReference type="EMBL" id="WNH10035.1"/>
    </source>
</evidence>
<proteinExistence type="predicted"/>
<accession>A0ABY9XVY8</accession>